<dbReference type="AlphaFoldDB" id="A0AAI8YYJ3"/>
<protein>
    <submittedName>
        <fullName evidence="1">Uncharacterized protein</fullName>
    </submittedName>
</protein>
<evidence type="ECO:0000313" key="2">
    <source>
        <dbReference type="Proteomes" id="UP001296104"/>
    </source>
</evidence>
<dbReference type="Proteomes" id="UP001296104">
    <property type="component" value="Unassembled WGS sequence"/>
</dbReference>
<evidence type="ECO:0000313" key="1">
    <source>
        <dbReference type="EMBL" id="CAK4006679.1"/>
    </source>
</evidence>
<proteinExistence type="predicted"/>
<sequence length="103" mass="11606">MISESRQTHSVWIHDLVPGVVKDKVNYMWYYQRQTFRTGPGVALQHIVGDFDRTVILSTENLSCFKAISQDVSRIVRTKDDYNISGGEILLLGSSVSSSLLTE</sequence>
<accession>A0AAI8YYJ3</accession>
<dbReference type="EMBL" id="CAVMBE010000023">
    <property type="protein sequence ID" value="CAK4006679.1"/>
    <property type="molecule type" value="Genomic_DNA"/>
</dbReference>
<name>A0AAI8YYJ3_9PEZI</name>
<gene>
    <name evidence="1" type="ORF">LECACI_7A004320</name>
</gene>
<organism evidence="1 2">
    <name type="scientific">Lecanosticta acicola</name>
    <dbReference type="NCBI Taxonomy" id="111012"/>
    <lineage>
        <taxon>Eukaryota</taxon>
        <taxon>Fungi</taxon>
        <taxon>Dikarya</taxon>
        <taxon>Ascomycota</taxon>
        <taxon>Pezizomycotina</taxon>
        <taxon>Dothideomycetes</taxon>
        <taxon>Dothideomycetidae</taxon>
        <taxon>Mycosphaerellales</taxon>
        <taxon>Mycosphaerellaceae</taxon>
        <taxon>Lecanosticta</taxon>
    </lineage>
</organism>
<reference evidence="1" key="1">
    <citation type="submission" date="2023-11" db="EMBL/GenBank/DDBJ databases">
        <authorList>
            <person name="Alioto T."/>
            <person name="Alioto T."/>
            <person name="Gomez Garrido J."/>
        </authorList>
    </citation>
    <scope>NUCLEOTIDE SEQUENCE</scope>
</reference>
<comment type="caution">
    <text evidence="1">The sequence shown here is derived from an EMBL/GenBank/DDBJ whole genome shotgun (WGS) entry which is preliminary data.</text>
</comment>
<keyword evidence="2" id="KW-1185">Reference proteome</keyword>